<evidence type="ECO:0000256" key="2">
    <source>
        <dbReference type="ARBA" id="ARBA00009409"/>
    </source>
</evidence>
<keyword evidence="9 15" id="KW-0238">DNA-binding</keyword>
<evidence type="ECO:0000256" key="8">
    <source>
        <dbReference type="ARBA" id="ARBA00022833"/>
    </source>
</evidence>
<dbReference type="SMART" id="SM00898">
    <property type="entry name" value="Fapy_DNA_glyco"/>
    <property type="match status" value="1"/>
</dbReference>
<reference evidence="19" key="1">
    <citation type="submission" date="2016-10" db="EMBL/GenBank/DDBJ databases">
        <authorList>
            <person name="Varghese N."/>
            <person name="Submissions S."/>
        </authorList>
    </citation>
    <scope>NUCLEOTIDE SEQUENCE [LARGE SCALE GENOMIC DNA]</scope>
    <source>
        <strain evidence="19">DSM 173</strain>
    </source>
</reference>
<dbReference type="InterPro" id="IPR015886">
    <property type="entry name" value="H2TH_FPG"/>
</dbReference>
<accession>A0A1H3EQJ0</accession>
<dbReference type="Pfam" id="PF06827">
    <property type="entry name" value="zf-FPG_IleRS"/>
    <property type="match status" value="1"/>
</dbReference>
<dbReference type="Gene3D" id="3.20.190.10">
    <property type="entry name" value="MutM-like, N-terminal"/>
    <property type="match status" value="1"/>
</dbReference>
<gene>
    <name evidence="15" type="primary">mutM</name>
    <name evidence="15" type="synonym">fpg</name>
    <name evidence="18" type="ORF">SAMN05421644_11438</name>
</gene>
<feature type="domain" description="FPG-type" evidence="16">
    <location>
        <begin position="241"/>
        <end position="275"/>
    </location>
</feature>
<comment type="catalytic activity">
    <reaction evidence="14 15">
        <text>2'-deoxyribonucleotide-(2'-deoxyribose 5'-phosphate)-2'-deoxyribonucleotide-DNA = a 3'-end 2'-deoxyribonucleotide-(2,3-dehydro-2,3-deoxyribose 5'-phosphate)-DNA + a 5'-end 5'-phospho-2'-deoxyribonucleoside-DNA + H(+)</text>
        <dbReference type="Rhea" id="RHEA:66592"/>
        <dbReference type="Rhea" id="RHEA-COMP:13180"/>
        <dbReference type="Rhea" id="RHEA-COMP:16897"/>
        <dbReference type="Rhea" id="RHEA-COMP:17067"/>
        <dbReference type="ChEBI" id="CHEBI:15378"/>
        <dbReference type="ChEBI" id="CHEBI:136412"/>
        <dbReference type="ChEBI" id="CHEBI:157695"/>
        <dbReference type="ChEBI" id="CHEBI:167181"/>
        <dbReference type="EC" id="4.2.99.18"/>
    </reaction>
</comment>
<dbReference type="RefSeq" id="WP_091333112.1">
    <property type="nucleotide sequence ID" value="NZ_FNOW01000014.1"/>
</dbReference>
<dbReference type="Gene3D" id="1.10.8.50">
    <property type="match status" value="1"/>
</dbReference>
<evidence type="ECO:0000313" key="18">
    <source>
        <dbReference type="EMBL" id="SDX81022.1"/>
    </source>
</evidence>
<dbReference type="Proteomes" id="UP000198672">
    <property type="component" value="Unassembled WGS sequence"/>
</dbReference>
<dbReference type="PROSITE" id="PS51066">
    <property type="entry name" value="ZF_FPG_2"/>
    <property type="match status" value="1"/>
</dbReference>
<keyword evidence="11 15" id="KW-0456">Lyase</keyword>
<dbReference type="EMBL" id="FNOW01000014">
    <property type="protein sequence ID" value="SDX81022.1"/>
    <property type="molecule type" value="Genomic_DNA"/>
</dbReference>
<comment type="function">
    <text evidence="15">Involved in base excision repair of DNA damaged by oxidation or by mutagenic agents. Acts as DNA glycosylase that recognizes and removes damaged bases. Has a preference for oxidized purines, such as 7,8-dihydro-8-oxoguanine (8-oxoG). Has AP (apurinic/apyrimidinic) lyase activity and introduces nicks in the DNA strand. Cleaves the DNA backbone by beta-delta elimination to generate a single-strand break at the site of the removed base with both 3'- and 5'-phosphates.</text>
</comment>
<dbReference type="SUPFAM" id="SSF46946">
    <property type="entry name" value="S13-like H2TH domain"/>
    <property type="match status" value="1"/>
</dbReference>
<organism evidence="18 19">
    <name type="scientific">Allochromatium warmingii</name>
    <name type="common">Chromatium warmingii</name>
    <dbReference type="NCBI Taxonomy" id="61595"/>
    <lineage>
        <taxon>Bacteria</taxon>
        <taxon>Pseudomonadati</taxon>
        <taxon>Pseudomonadota</taxon>
        <taxon>Gammaproteobacteria</taxon>
        <taxon>Chromatiales</taxon>
        <taxon>Chromatiaceae</taxon>
        <taxon>Allochromatium</taxon>
    </lineage>
</organism>
<feature type="active site" description="Proton donor" evidence="15">
    <location>
        <position position="3"/>
    </location>
</feature>
<dbReference type="PANTHER" id="PTHR22993:SF9">
    <property type="entry name" value="FORMAMIDOPYRIMIDINE-DNA GLYCOSYLASE"/>
    <property type="match status" value="1"/>
</dbReference>
<proteinExistence type="inferred from homology"/>
<evidence type="ECO:0000256" key="10">
    <source>
        <dbReference type="ARBA" id="ARBA00023204"/>
    </source>
</evidence>
<comment type="similarity">
    <text evidence="2 15">Belongs to the FPG family.</text>
</comment>
<evidence type="ECO:0000259" key="17">
    <source>
        <dbReference type="PROSITE" id="PS51068"/>
    </source>
</evidence>
<dbReference type="PROSITE" id="PS01242">
    <property type="entry name" value="ZF_FPG_1"/>
    <property type="match status" value="1"/>
</dbReference>
<dbReference type="CDD" id="cd08966">
    <property type="entry name" value="EcFpg-like_N"/>
    <property type="match status" value="1"/>
</dbReference>
<dbReference type="GO" id="GO:0034039">
    <property type="term" value="F:8-oxo-7,8-dihydroguanine DNA N-glycosylase activity"/>
    <property type="evidence" value="ECO:0007669"/>
    <property type="project" value="TreeGrafter"/>
</dbReference>
<dbReference type="Pfam" id="PF01149">
    <property type="entry name" value="Fapy_DNA_glyco"/>
    <property type="match status" value="1"/>
</dbReference>
<dbReference type="GO" id="GO:0140078">
    <property type="term" value="F:class I DNA-(apurinic or apyrimidinic site) endonuclease activity"/>
    <property type="evidence" value="ECO:0007669"/>
    <property type="project" value="UniProtKB-EC"/>
</dbReference>
<dbReference type="InterPro" id="IPR012319">
    <property type="entry name" value="FPG_cat"/>
</dbReference>
<evidence type="ECO:0000256" key="11">
    <source>
        <dbReference type="ARBA" id="ARBA00023239"/>
    </source>
</evidence>
<feature type="binding site" evidence="15">
    <location>
        <position position="156"/>
    </location>
    <ligand>
        <name>DNA</name>
        <dbReference type="ChEBI" id="CHEBI:16991"/>
    </ligand>
</feature>
<feature type="active site" description="Proton donor; for delta-elimination activity" evidence="15">
    <location>
        <position position="265"/>
    </location>
</feature>
<keyword evidence="19" id="KW-1185">Reference proteome</keyword>
<evidence type="ECO:0000256" key="3">
    <source>
        <dbReference type="ARBA" id="ARBA00011245"/>
    </source>
</evidence>
<comment type="subunit">
    <text evidence="3 15">Monomer.</text>
</comment>
<dbReference type="InterPro" id="IPR010663">
    <property type="entry name" value="Znf_FPG/IleRS"/>
</dbReference>
<dbReference type="PANTHER" id="PTHR22993">
    <property type="entry name" value="FORMAMIDOPYRIMIDINE-DNA GLYCOSYLASE"/>
    <property type="match status" value="1"/>
</dbReference>
<keyword evidence="5 15" id="KW-0227">DNA damage</keyword>
<feature type="domain" description="Formamidopyrimidine-DNA glycosylase catalytic" evidence="17">
    <location>
        <begin position="2"/>
        <end position="113"/>
    </location>
</feature>
<keyword evidence="7 15" id="KW-0378">Hydrolase</keyword>
<dbReference type="NCBIfam" id="TIGR00577">
    <property type="entry name" value="fpg"/>
    <property type="match status" value="1"/>
</dbReference>
<dbReference type="InterPro" id="IPR035937">
    <property type="entry name" value="FPG_N"/>
</dbReference>
<dbReference type="HAMAP" id="MF_00103">
    <property type="entry name" value="Fapy_DNA_glycosyl"/>
    <property type="match status" value="1"/>
</dbReference>
<evidence type="ECO:0000256" key="14">
    <source>
        <dbReference type="ARBA" id="ARBA00044632"/>
    </source>
</evidence>
<evidence type="ECO:0000256" key="9">
    <source>
        <dbReference type="ARBA" id="ARBA00023125"/>
    </source>
</evidence>
<feature type="active site" description="Schiff-base intermediate with DNA" evidence="15">
    <location>
        <position position="2"/>
    </location>
</feature>
<dbReference type="SUPFAM" id="SSF57716">
    <property type="entry name" value="Glucocorticoid receptor-like (DNA-binding domain)"/>
    <property type="match status" value="1"/>
</dbReference>
<dbReference type="InterPro" id="IPR010979">
    <property type="entry name" value="Ribosomal_uS13-like_H2TH"/>
</dbReference>
<dbReference type="FunFam" id="3.20.190.10:FF:000001">
    <property type="entry name" value="Formamidopyrimidine-DNA glycosylase"/>
    <property type="match status" value="1"/>
</dbReference>
<evidence type="ECO:0000256" key="6">
    <source>
        <dbReference type="ARBA" id="ARBA00022771"/>
    </source>
</evidence>
<dbReference type="SMART" id="SM01232">
    <property type="entry name" value="H2TH"/>
    <property type="match status" value="1"/>
</dbReference>
<keyword evidence="6 15" id="KW-0863">Zinc-finger</keyword>
<dbReference type="InterPro" id="IPR000214">
    <property type="entry name" value="Znf_DNA_glyclase/AP_lyase"/>
</dbReference>
<dbReference type="OrthoDB" id="9800855at2"/>
<feature type="binding site" evidence="15">
    <location>
        <position position="91"/>
    </location>
    <ligand>
        <name>DNA</name>
        <dbReference type="ChEBI" id="CHEBI:16991"/>
    </ligand>
</feature>
<evidence type="ECO:0000256" key="12">
    <source>
        <dbReference type="ARBA" id="ARBA00023268"/>
    </source>
</evidence>
<feature type="binding site" evidence="15">
    <location>
        <position position="110"/>
    </location>
    <ligand>
        <name>DNA</name>
        <dbReference type="ChEBI" id="CHEBI:16991"/>
    </ligand>
</feature>
<dbReference type="GO" id="GO:0003684">
    <property type="term" value="F:damaged DNA binding"/>
    <property type="evidence" value="ECO:0007669"/>
    <property type="project" value="InterPro"/>
</dbReference>
<evidence type="ECO:0000256" key="15">
    <source>
        <dbReference type="HAMAP-Rule" id="MF_00103"/>
    </source>
</evidence>
<dbReference type="EC" id="3.2.2.23" evidence="15"/>
<dbReference type="GO" id="GO:0006284">
    <property type="term" value="P:base-excision repair"/>
    <property type="evidence" value="ECO:0007669"/>
    <property type="project" value="InterPro"/>
</dbReference>
<keyword evidence="12 15" id="KW-0511">Multifunctional enzyme</keyword>
<evidence type="ECO:0000256" key="1">
    <source>
        <dbReference type="ARBA" id="ARBA00001668"/>
    </source>
</evidence>
<evidence type="ECO:0000259" key="16">
    <source>
        <dbReference type="PROSITE" id="PS51066"/>
    </source>
</evidence>
<comment type="catalytic activity">
    <reaction evidence="1 15">
        <text>Hydrolysis of DNA containing ring-opened 7-methylguanine residues, releasing 2,6-diamino-4-hydroxy-5-(N-methyl)formamidopyrimidine.</text>
        <dbReference type="EC" id="3.2.2.23"/>
    </reaction>
</comment>
<evidence type="ECO:0000256" key="5">
    <source>
        <dbReference type="ARBA" id="ARBA00022763"/>
    </source>
</evidence>
<sequence length="279" mass="31132">MPELPEVETTLRGIQPHLDGRRIRRWIVRQPRLRQVITPDMPEQVAGQLICSLQRRSKYLLIGLERGSLLVHLGMSGSLRMVTAASPPRPHDHLDLLLDDGGCLRFHDPRRFGTFIWITHTPEQALRTHPLLKDLGPEPLGPDFSGELLYRRSRTRRVAIKAFIMDQRVVVGVGNIYANEALFQVGLHPARTCASLTVTECETLAATIRALLAAAIAQGGTTLRDFVNEAGQPGYFAQQLQVYGRTAEPCPRCGQSIQSQRIGQRSSFYCPSCQPPARN</sequence>
<dbReference type="GO" id="GO:0008270">
    <property type="term" value="F:zinc ion binding"/>
    <property type="evidence" value="ECO:0007669"/>
    <property type="project" value="UniProtKB-UniRule"/>
</dbReference>
<dbReference type="EC" id="4.2.99.18" evidence="15"/>
<keyword evidence="4 15" id="KW-0479">Metal-binding</keyword>
<dbReference type="AlphaFoldDB" id="A0A1H3EQJ0"/>
<dbReference type="PROSITE" id="PS51068">
    <property type="entry name" value="FPG_CAT"/>
    <property type="match status" value="1"/>
</dbReference>
<dbReference type="NCBIfam" id="NF002211">
    <property type="entry name" value="PRK01103.1"/>
    <property type="match status" value="1"/>
</dbReference>
<feature type="active site" description="Proton donor; for beta-elimination activity" evidence="15">
    <location>
        <position position="58"/>
    </location>
</feature>
<evidence type="ECO:0000256" key="7">
    <source>
        <dbReference type="ARBA" id="ARBA00022801"/>
    </source>
</evidence>
<keyword evidence="10 15" id="KW-0234">DNA repair</keyword>
<dbReference type="SUPFAM" id="SSF81624">
    <property type="entry name" value="N-terminal domain of MutM-like DNA repair proteins"/>
    <property type="match status" value="1"/>
</dbReference>
<keyword evidence="13 15" id="KW-0326">Glycosidase</keyword>
<protein>
    <recommendedName>
        <fullName evidence="15">Formamidopyrimidine-DNA glycosylase</fullName>
        <shortName evidence="15">Fapy-DNA glycosylase</shortName>
        <ecNumber evidence="15">3.2.2.23</ecNumber>
    </recommendedName>
    <alternativeName>
        <fullName evidence="15">DNA-(apurinic or apyrimidinic site) lyase MutM</fullName>
        <shortName evidence="15">AP lyase MutM</shortName>
        <ecNumber evidence="15">4.2.99.18</ecNumber>
    </alternativeName>
</protein>
<dbReference type="STRING" id="61595.SAMN05421644_11438"/>
<name>A0A1H3EQJ0_ALLWA</name>
<dbReference type="Pfam" id="PF06831">
    <property type="entry name" value="H2TH"/>
    <property type="match status" value="1"/>
</dbReference>
<dbReference type="FunFam" id="1.10.8.50:FF:000003">
    <property type="entry name" value="Formamidopyrimidine-DNA glycosylase"/>
    <property type="match status" value="1"/>
</dbReference>
<comment type="cofactor">
    <cofactor evidence="15">
        <name>Zn(2+)</name>
        <dbReference type="ChEBI" id="CHEBI:29105"/>
    </cofactor>
    <text evidence="15">Binds 1 zinc ion per subunit.</text>
</comment>
<evidence type="ECO:0000256" key="13">
    <source>
        <dbReference type="ARBA" id="ARBA00023295"/>
    </source>
</evidence>
<dbReference type="InterPro" id="IPR020629">
    <property type="entry name" value="FPG_Glyclase"/>
</dbReference>
<keyword evidence="8 15" id="KW-0862">Zinc</keyword>
<evidence type="ECO:0000256" key="4">
    <source>
        <dbReference type="ARBA" id="ARBA00022723"/>
    </source>
</evidence>
<dbReference type="InterPro" id="IPR015887">
    <property type="entry name" value="DNA_glyclase_Znf_dom_DNA_BS"/>
</dbReference>
<evidence type="ECO:0000313" key="19">
    <source>
        <dbReference type="Proteomes" id="UP000198672"/>
    </source>
</evidence>